<dbReference type="EMBL" id="BARW01008987">
    <property type="protein sequence ID" value="GAI74781.1"/>
    <property type="molecule type" value="Genomic_DNA"/>
</dbReference>
<gene>
    <name evidence="1" type="ORF">S12H4_18233</name>
</gene>
<dbReference type="InterPro" id="IPR011990">
    <property type="entry name" value="TPR-like_helical_dom_sf"/>
</dbReference>
<evidence type="ECO:0000313" key="1">
    <source>
        <dbReference type="EMBL" id="GAI74781.1"/>
    </source>
</evidence>
<dbReference type="SUPFAM" id="SSF81901">
    <property type="entry name" value="HCP-like"/>
    <property type="match status" value="1"/>
</dbReference>
<proteinExistence type="predicted"/>
<sequence length="193" mass="22513">MAELEVELSERTKYRIKDVIGDLKKIGPTPSITYKIGSQLIYYEYNLCHQNRGPDDSITSCLEKLLNFLQHDYERQLVQGELCKTADTPKAALHRVQKEMTPETLKHLIDRPSDYIYELLESAYETRRKEIKRFQVFEKAARLEAEENPEDPNVWNKLRLLLWIIGQYKEASQAFQKAKRLGWDPATSPIVGL</sequence>
<reference evidence="1" key="1">
    <citation type="journal article" date="2014" name="Front. Microbiol.">
        <title>High frequency of phylogenetically diverse reductive dehalogenase-homologous genes in deep subseafloor sedimentary metagenomes.</title>
        <authorList>
            <person name="Kawai M."/>
            <person name="Futagami T."/>
            <person name="Toyoda A."/>
            <person name="Takaki Y."/>
            <person name="Nishi S."/>
            <person name="Hori S."/>
            <person name="Arai W."/>
            <person name="Tsubouchi T."/>
            <person name="Morono Y."/>
            <person name="Uchiyama I."/>
            <person name="Ito T."/>
            <person name="Fujiyama A."/>
            <person name="Inagaki F."/>
            <person name="Takami H."/>
        </authorList>
    </citation>
    <scope>NUCLEOTIDE SEQUENCE</scope>
    <source>
        <strain evidence="1">Expedition CK06-06</strain>
    </source>
</reference>
<dbReference type="AlphaFoldDB" id="X1S6N0"/>
<protein>
    <submittedName>
        <fullName evidence="1">Uncharacterized protein</fullName>
    </submittedName>
</protein>
<comment type="caution">
    <text evidence="1">The sequence shown here is derived from an EMBL/GenBank/DDBJ whole genome shotgun (WGS) entry which is preliminary data.</text>
</comment>
<accession>X1S6N0</accession>
<name>X1S6N0_9ZZZZ</name>
<organism evidence="1">
    <name type="scientific">marine sediment metagenome</name>
    <dbReference type="NCBI Taxonomy" id="412755"/>
    <lineage>
        <taxon>unclassified sequences</taxon>
        <taxon>metagenomes</taxon>
        <taxon>ecological metagenomes</taxon>
    </lineage>
</organism>
<dbReference type="Gene3D" id="1.25.40.10">
    <property type="entry name" value="Tetratricopeptide repeat domain"/>
    <property type="match status" value="1"/>
</dbReference>